<organism evidence="3 4">
    <name type="scientific">Glutamicibacter creatinolyticus</name>
    <dbReference type="NCBI Taxonomy" id="162496"/>
    <lineage>
        <taxon>Bacteria</taxon>
        <taxon>Bacillati</taxon>
        <taxon>Actinomycetota</taxon>
        <taxon>Actinomycetes</taxon>
        <taxon>Micrococcales</taxon>
        <taxon>Micrococcaceae</taxon>
        <taxon>Glutamicibacter</taxon>
    </lineage>
</organism>
<dbReference type="PROSITE" id="PS50995">
    <property type="entry name" value="HTH_MARR_2"/>
    <property type="match status" value="1"/>
</dbReference>
<dbReference type="Proteomes" id="UP000307000">
    <property type="component" value="Chromosome"/>
</dbReference>
<dbReference type="InterPro" id="IPR036390">
    <property type="entry name" value="WH_DNA-bd_sf"/>
</dbReference>
<protein>
    <submittedName>
        <fullName evidence="3">MarR family transcriptional regulator</fullName>
    </submittedName>
</protein>
<dbReference type="EMBL" id="CP034412">
    <property type="protein sequence ID" value="QCY46879.1"/>
    <property type="molecule type" value="Genomic_DNA"/>
</dbReference>
<keyword evidence="4" id="KW-1185">Reference proteome</keyword>
<evidence type="ECO:0000259" key="2">
    <source>
        <dbReference type="PROSITE" id="PS50995"/>
    </source>
</evidence>
<feature type="domain" description="HTH marR-type" evidence="2">
    <location>
        <begin position="32"/>
        <end position="171"/>
    </location>
</feature>
<accession>A0A5B7WSH4</accession>
<dbReference type="SMART" id="SM00347">
    <property type="entry name" value="HTH_MARR"/>
    <property type="match status" value="1"/>
</dbReference>
<dbReference type="RefSeq" id="WP_138178406.1">
    <property type="nucleotide sequence ID" value="NZ_CP034412.1"/>
</dbReference>
<gene>
    <name evidence="3" type="ORF">GcLGCM259_1138</name>
</gene>
<dbReference type="InterPro" id="IPR036388">
    <property type="entry name" value="WH-like_DNA-bd_sf"/>
</dbReference>
<evidence type="ECO:0000313" key="4">
    <source>
        <dbReference type="Proteomes" id="UP000307000"/>
    </source>
</evidence>
<evidence type="ECO:0000256" key="1">
    <source>
        <dbReference type="SAM" id="MobiDB-lite"/>
    </source>
</evidence>
<evidence type="ECO:0000313" key="3">
    <source>
        <dbReference type="EMBL" id="QCY46879.1"/>
    </source>
</evidence>
<dbReference type="SUPFAM" id="SSF46785">
    <property type="entry name" value="Winged helix' DNA-binding domain"/>
    <property type="match status" value="1"/>
</dbReference>
<dbReference type="PANTHER" id="PTHR33164">
    <property type="entry name" value="TRANSCRIPTIONAL REGULATOR, MARR FAMILY"/>
    <property type="match status" value="1"/>
</dbReference>
<dbReference type="AlphaFoldDB" id="A0A5B7WSH4"/>
<dbReference type="GO" id="GO:0006950">
    <property type="term" value="P:response to stress"/>
    <property type="evidence" value="ECO:0007669"/>
    <property type="project" value="TreeGrafter"/>
</dbReference>
<dbReference type="InterPro" id="IPR000835">
    <property type="entry name" value="HTH_MarR-typ"/>
</dbReference>
<reference evidence="3 4" key="1">
    <citation type="submission" date="2018-12" db="EMBL/GenBank/DDBJ databases">
        <title>Complete Genome Sequence of Glutamicibacter creatinolyticus strain LGCM259,isolated from an abscess of a 12-year-old mare in Italy.</title>
        <authorList>
            <person name="Santos R.G."/>
            <person name="Silva A.L."/>
            <person name="Seyffert N."/>
            <person name="Castro T.L.P."/>
            <person name="Attili A.R."/>
            <person name="Rifici C."/>
            <person name="Mazzullo G."/>
            <person name="Brenig B."/>
            <person name="Venanzi F."/>
            <person name="Azevedo V."/>
        </authorList>
    </citation>
    <scope>NUCLEOTIDE SEQUENCE [LARGE SCALE GENOMIC DNA]</scope>
    <source>
        <strain evidence="3 4">LGCM 259</strain>
    </source>
</reference>
<name>A0A5B7WSH4_9MICC</name>
<sequence>MDREKLPTIFSLAASDPQSQLIQRGDLQEQDLAQIDAIMAQMGRLRAVERKISRASQQYMKLNETDMRAIRMLIAARHREEVVTPGQLAKHLGISTASVTKMLDRLEAGGHITRQAHPTDRRSQAVEVTPETHVAAREQVGRHHAARFEAARRLTPEEREVVIRFLGGTADDLESSITPPDSDVAANGQP</sequence>
<dbReference type="Gene3D" id="1.10.10.10">
    <property type="entry name" value="Winged helix-like DNA-binding domain superfamily/Winged helix DNA-binding domain"/>
    <property type="match status" value="1"/>
</dbReference>
<dbReference type="PRINTS" id="PR00598">
    <property type="entry name" value="HTHMARR"/>
</dbReference>
<dbReference type="KEGG" id="gcr:GcLGCM259_1138"/>
<dbReference type="PANTHER" id="PTHR33164:SF106">
    <property type="entry name" value="TRANSCRIPTIONAL REGULATORY PROTEIN"/>
    <property type="match status" value="1"/>
</dbReference>
<dbReference type="Pfam" id="PF12802">
    <property type="entry name" value="MarR_2"/>
    <property type="match status" value="1"/>
</dbReference>
<dbReference type="InterPro" id="IPR039422">
    <property type="entry name" value="MarR/SlyA-like"/>
</dbReference>
<proteinExistence type="predicted"/>
<feature type="region of interest" description="Disordered" evidence="1">
    <location>
        <begin position="169"/>
        <end position="190"/>
    </location>
</feature>
<dbReference type="GO" id="GO:0003700">
    <property type="term" value="F:DNA-binding transcription factor activity"/>
    <property type="evidence" value="ECO:0007669"/>
    <property type="project" value="InterPro"/>
</dbReference>